<dbReference type="PROSITE" id="PS50850">
    <property type="entry name" value="MFS"/>
    <property type="match status" value="1"/>
</dbReference>
<feature type="transmembrane region" description="Helical" evidence="9">
    <location>
        <begin position="301"/>
        <end position="323"/>
    </location>
</feature>
<dbReference type="GO" id="GO:0005886">
    <property type="term" value="C:plasma membrane"/>
    <property type="evidence" value="ECO:0007669"/>
    <property type="project" value="UniProtKB-SubCell"/>
</dbReference>
<dbReference type="GO" id="GO:0022857">
    <property type="term" value="F:transmembrane transporter activity"/>
    <property type="evidence" value="ECO:0007669"/>
    <property type="project" value="InterPro"/>
</dbReference>
<dbReference type="PANTHER" id="PTHR48021:SF46">
    <property type="entry name" value="MAJOR FACILITATOR SUPERFAMILY (MFS) PROFILE DOMAIN-CONTAINING PROTEIN"/>
    <property type="match status" value="1"/>
</dbReference>
<comment type="subcellular location">
    <subcellularLocation>
        <location evidence="1">Cell membrane</location>
        <topology evidence="1">Multi-pass membrane protein</topology>
    </subcellularLocation>
</comment>
<evidence type="ECO:0000313" key="12">
    <source>
        <dbReference type="Proteomes" id="UP001353858"/>
    </source>
</evidence>
<feature type="transmembrane region" description="Helical" evidence="9">
    <location>
        <begin position="429"/>
        <end position="451"/>
    </location>
</feature>
<feature type="transmembrane region" description="Helical" evidence="9">
    <location>
        <begin position="72"/>
        <end position="93"/>
    </location>
</feature>
<evidence type="ECO:0000256" key="8">
    <source>
        <dbReference type="ARBA" id="ARBA00023180"/>
    </source>
</evidence>
<feature type="transmembrane region" description="Helical" evidence="9">
    <location>
        <begin position="159"/>
        <end position="178"/>
    </location>
</feature>
<keyword evidence="3" id="KW-1003">Cell membrane</keyword>
<keyword evidence="7 9" id="KW-0472">Membrane</keyword>
<dbReference type="EMBL" id="JARPUR010000005">
    <property type="protein sequence ID" value="KAK4876105.1"/>
    <property type="molecule type" value="Genomic_DNA"/>
</dbReference>
<evidence type="ECO:0000256" key="9">
    <source>
        <dbReference type="SAM" id="Phobius"/>
    </source>
</evidence>
<dbReference type="Gene3D" id="1.20.1250.20">
    <property type="entry name" value="MFS general substrate transporter like domains"/>
    <property type="match status" value="1"/>
</dbReference>
<keyword evidence="6 9" id="KW-1133">Transmembrane helix</keyword>
<feature type="transmembrane region" description="Helical" evidence="9">
    <location>
        <begin position="364"/>
        <end position="387"/>
    </location>
</feature>
<evidence type="ECO:0000256" key="3">
    <source>
        <dbReference type="ARBA" id="ARBA00022475"/>
    </source>
</evidence>
<evidence type="ECO:0000259" key="10">
    <source>
        <dbReference type="PROSITE" id="PS50850"/>
    </source>
</evidence>
<organism evidence="11 12">
    <name type="scientific">Aquatica leii</name>
    <dbReference type="NCBI Taxonomy" id="1421715"/>
    <lineage>
        <taxon>Eukaryota</taxon>
        <taxon>Metazoa</taxon>
        <taxon>Ecdysozoa</taxon>
        <taxon>Arthropoda</taxon>
        <taxon>Hexapoda</taxon>
        <taxon>Insecta</taxon>
        <taxon>Pterygota</taxon>
        <taxon>Neoptera</taxon>
        <taxon>Endopterygota</taxon>
        <taxon>Coleoptera</taxon>
        <taxon>Polyphaga</taxon>
        <taxon>Elateriformia</taxon>
        <taxon>Elateroidea</taxon>
        <taxon>Lampyridae</taxon>
        <taxon>Luciolinae</taxon>
        <taxon>Aquatica</taxon>
    </lineage>
</organism>
<feature type="transmembrane region" description="Helical" evidence="9">
    <location>
        <begin position="330"/>
        <end position="352"/>
    </location>
</feature>
<dbReference type="InterPro" id="IPR003663">
    <property type="entry name" value="Sugar/inositol_transpt"/>
</dbReference>
<dbReference type="PRINTS" id="PR00171">
    <property type="entry name" value="SUGRTRNSPORT"/>
</dbReference>
<feature type="transmembrane region" description="Helical" evidence="9">
    <location>
        <begin position="267"/>
        <end position="289"/>
    </location>
</feature>
<evidence type="ECO:0000256" key="4">
    <source>
        <dbReference type="ARBA" id="ARBA00022597"/>
    </source>
</evidence>
<feature type="transmembrane region" description="Helical" evidence="9">
    <location>
        <begin position="190"/>
        <end position="212"/>
    </location>
</feature>
<dbReference type="InterPro" id="IPR005828">
    <property type="entry name" value="MFS_sugar_transport-like"/>
</dbReference>
<dbReference type="Pfam" id="PF00083">
    <property type="entry name" value="Sugar_tr"/>
    <property type="match status" value="1"/>
</dbReference>
<feature type="transmembrane region" description="Helical" evidence="9">
    <location>
        <begin position="100"/>
        <end position="122"/>
    </location>
</feature>
<feature type="transmembrane region" description="Helical" evidence="9">
    <location>
        <begin position="399"/>
        <end position="423"/>
    </location>
</feature>
<name>A0AAN7SPI8_9COLE</name>
<keyword evidence="5 9" id="KW-0812">Transmembrane</keyword>
<evidence type="ECO:0000256" key="7">
    <source>
        <dbReference type="ARBA" id="ARBA00023136"/>
    </source>
</evidence>
<keyword evidence="2" id="KW-0813">Transport</keyword>
<dbReference type="Proteomes" id="UP001353858">
    <property type="component" value="Unassembled WGS sequence"/>
</dbReference>
<evidence type="ECO:0000256" key="2">
    <source>
        <dbReference type="ARBA" id="ARBA00022448"/>
    </source>
</evidence>
<dbReference type="PROSITE" id="PS00216">
    <property type="entry name" value="SUGAR_TRANSPORT_1"/>
    <property type="match status" value="1"/>
</dbReference>
<comment type="caution">
    <text evidence="11">The sequence shown here is derived from an EMBL/GenBank/DDBJ whole genome shotgun (WGS) entry which is preliminary data.</text>
</comment>
<accession>A0AAN7SPI8</accession>
<keyword evidence="8" id="KW-0325">Glycoprotein</keyword>
<evidence type="ECO:0000256" key="1">
    <source>
        <dbReference type="ARBA" id="ARBA00004651"/>
    </source>
</evidence>
<sequence>MGRSMLPQCFRVSKQVPRCKTNSKAIAVQLLAAFSASISGITNGMQAGWTAPVVPLLQSPDSIIRITHTDTIWLESVLWIGCIVGLPLTVFTLNKFGSKVSILIATVQNLTAWILIACATSVEFLYVSRFIGGIGSNNAFVSTPIYIAEISDKRIRGFLGTFTYTTMLTGMIIVYAVAPFVSLVISSQIAVFFLIVQLVTFPCMPDSPYYLLVKGKTEKARKALQSLRATEDVEKELIEITSAIDRQQVEAGRFIDLIAIKSNRKAVTIMTILNFTQHFSGISVTYMNIHSILEDTVFLSSNAAAILFSVLMLLAALCASAILDKIGRKVILGTSCFLTSLCLFVIAGYFTLKHSGEDVQSYNWVLPVTIMLYAICFKFGIGLVPIVMTGEIFPTNVKVLGVTIADVMYVTFGLISILVYQFLSQHYGIHVPFYVFACCCFGTGIFSTFYIPETKGKTLEEIQMVLKT</sequence>
<dbReference type="AlphaFoldDB" id="A0AAN7SPI8"/>
<dbReference type="InterPro" id="IPR050549">
    <property type="entry name" value="MFS_Trehalose_Transporter"/>
</dbReference>
<dbReference type="InterPro" id="IPR005829">
    <property type="entry name" value="Sugar_transporter_CS"/>
</dbReference>
<evidence type="ECO:0000256" key="6">
    <source>
        <dbReference type="ARBA" id="ARBA00022989"/>
    </source>
</evidence>
<keyword evidence="4" id="KW-0762">Sugar transport</keyword>
<proteinExistence type="predicted"/>
<dbReference type="FunFam" id="1.20.1250.20:FF:000218">
    <property type="entry name" value="facilitated trehalose transporter Tret1"/>
    <property type="match status" value="1"/>
</dbReference>
<protein>
    <recommendedName>
        <fullName evidence="10">Major facilitator superfamily (MFS) profile domain-containing protein</fullName>
    </recommendedName>
</protein>
<evidence type="ECO:0000313" key="11">
    <source>
        <dbReference type="EMBL" id="KAK4876105.1"/>
    </source>
</evidence>
<evidence type="ECO:0000256" key="5">
    <source>
        <dbReference type="ARBA" id="ARBA00022692"/>
    </source>
</evidence>
<dbReference type="SUPFAM" id="SSF103473">
    <property type="entry name" value="MFS general substrate transporter"/>
    <property type="match status" value="1"/>
</dbReference>
<dbReference type="PANTHER" id="PTHR48021">
    <property type="match status" value="1"/>
</dbReference>
<keyword evidence="12" id="KW-1185">Reference proteome</keyword>
<reference evidence="12" key="1">
    <citation type="submission" date="2023-01" db="EMBL/GenBank/DDBJ databases">
        <title>Key to firefly adult light organ development and bioluminescence: homeobox transcription factors regulate luciferase expression and transportation to peroxisome.</title>
        <authorList>
            <person name="Fu X."/>
        </authorList>
    </citation>
    <scope>NUCLEOTIDE SEQUENCE [LARGE SCALE GENOMIC DNA]</scope>
</reference>
<gene>
    <name evidence="11" type="ORF">RN001_012527</name>
</gene>
<dbReference type="InterPro" id="IPR020846">
    <property type="entry name" value="MFS_dom"/>
</dbReference>
<dbReference type="InterPro" id="IPR036259">
    <property type="entry name" value="MFS_trans_sf"/>
</dbReference>
<feature type="domain" description="Major facilitator superfamily (MFS) profile" evidence="10">
    <location>
        <begin position="28"/>
        <end position="455"/>
    </location>
</feature>